<feature type="compositionally biased region" description="Low complexity" evidence="1">
    <location>
        <begin position="190"/>
        <end position="212"/>
    </location>
</feature>
<evidence type="ECO:0000313" key="2">
    <source>
        <dbReference type="EMBL" id="KAF9965434.1"/>
    </source>
</evidence>
<dbReference type="EMBL" id="JAAAHY010000255">
    <property type="protein sequence ID" value="KAF9965434.1"/>
    <property type="molecule type" value="Genomic_DNA"/>
</dbReference>
<accession>A0A9P6M4I8</accession>
<gene>
    <name evidence="2" type="ORF">BGZ70_004866</name>
</gene>
<evidence type="ECO:0000256" key="1">
    <source>
        <dbReference type="SAM" id="MobiDB-lite"/>
    </source>
</evidence>
<feature type="compositionally biased region" description="Low complexity" evidence="1">
    <location>
        <begin position="245"/>
        <end position="262"/>
    </location>
</feature>
<dbReference type="Proteomes" id="UP000738359">
    <property type="component" value="Unassembled WGS sequence"/>
</dbReference>
<evidence type="ECO:0000313" key="3">
    <source>
        <dbReference type="Proteomes" id="UP000738359"/>
    </source>
</evidence>
<keyword evidence="3" id="KW-1185">Reference proteome</keyword>
<feature type="region of interest" description="Disordered" evidence="1">
    <location>
        <begin position="76"/>
        <end position="227"/>
    </location>
</feature>
<dbReference type="OrthoDB" id="6160353at2759"/>
<feature type="compositionally biased region" description="Low complexity" evidence="1">
    <location>
        <begin position="76"/>
        <end position="144"/>
    </location>
</feature>
<reference evidence="2" key="1">
    <citation type="journal article" date="2020" name="Fungal Divers.">
        <title>Resolving the Mortierellaceae phylogeny through synthesis of multi-gene phylogenetics and phylogenomics.</title>
        <authorList>
            <person name="Vandepol N."/>
            <person name="Liber J."/>
            <person name="Desiro A."/>
            <person name="Na H."/>
            <person name="Kennedy M."/>
            <person name="Barry K."/>
            <person name="Grigoriev I.V."/>
            <person name="Miller A.N."/>
            <person name="O'Donnell K."/>
            <person name="Stajich J.E."/>
            <person name="Bonito G."/>
        </authorList>
    </citation>
    <scope>NUCLEOTIDE SEQUENCE</scope>
    <source>
        <strain evidence="2">CK1249</strain>
    </source>
</reference>
<comment type="caution">
    <text evidence="2">The sequence shown here is derived from an EMBL/GenBank/DDBJ whole genome shotgun (WGS) entry which is preliminary data.</text>
</comment>
<feature type="compositionally biased region" description="Acidic residues" evidence="1">
    <location>
        <begin position="282"/>
        <end position="292"/>
    </location>
</feature>
<sequence length="304" mass="31456">MPRAPKTPRQKVLKVCPLCKTDDHSWYVKKYYISLDSILYMCENLECLYPFHDEAILDASLKRLKVPVYVDNSVTASSSAGTASSSAGTSSSSAGASSSSAGTSSSSAGTSSSSAGTSSSSTGTSSSTRTTSTTTSANAAAEPATGEEESAEATDTVPAESTEDDEEFTDTVQSTLAESAKATVPAPLESSPAHSLSTSSSQTSAVNSTSTTQPIMEPTSQSSNQVPTLVTTLTLPPVTLSLLSTRTSAESTTSSSFVSASSRQPDAPMATVTPKRKRSCSEDADVEDDLTVDEPSHKKRSPLQ</sequence>
<dbReference type="AlphaFoldDB" id="A0A9P6M4I8"/>
<proteinExistence type="predicted"/>
<protein>
    <submittedName>
        <fullName evidence="2">Uncharacterized protein</fullName>
    </submittedName>
</protein>
<organism evidence="2 3">
    <name type="scientific">Mortierella alpina</name>
    <name type="common">Oleaginous fungus</name>
    <name type="synonym">Mortierella renispora</name>
    <dbReference type="NCBI Taxonomy" id="64518"/>
    <lineage>
        <taxon>Eukaryota</taxon>
        <taxon>Fungi</taxon>
        <taxon>Fungi incertae sedis</taxon>
        <taxon>Mucoromycota</taxon>
        <taxon>Mortierellomycotina</taxon>
        <taxon>Mortierellomycetes</taxon>
        <taxon>Mortierellales</taxon>
        <taxon>Mortierellaceae</taxon>
        <taxon>Mortierella</taxon>
    </lineage>
</organism>
<name>A0A9P6M4I8_MORAP</name>
<feature type="region of interest" description="Disordered" evidence="1">
    <location>
        <begin position="245"/>
        <end position="304"/>
    </location>
</feature>